<proteinExistence type="predicted"/>
<keyword evidence="4" id="KW-1185">Reference proteome</keyword>
<gene>
    <name evidence="3" type="ORF">UA08_07293</name>
</gene>
<evidence type="ECO:0008006" key="5">
    <source>
        <dbReference type="Google" id="ProtNLM"/>
    </source>
</evidence>
<evidence type="ECO:0000256" key="1">
    <source>
        <dbReference type="SAM" id="MobiDB-lite"/>
    </source>
</evidence>
<keyword evidence="2" id="KW-0812">Transmembrane</keyword>
<feature type="compositionally biased region" description="Polar residues" evidence="1">
    <location>
        <begin position="219"/>
        <end position="232"/>
    </location>
</feature>
<feature type="compositionally biased region" description="Low complexity" evidence="1">
    <location>
        <begin position="52"/>
        <end position="69"/>
    </location>
</feature>
<sequence>MNESFLFERQVNTCSPPYQFYQCSISGQFSGCCSLDPCDDGICPAENQPGGSSQSTTSETTSISSTSLSNQEQTVTVTASAAPSSLSSQTTAALETSATRSLSDLDQDQTVTMATATMSSSLSSASLSTSIGKTDVVTTTVAAAISSTNTPTQTPSETSTSSNNKAVLIGSSVGGVVGIMALFLMLFLCCRRRKTSKTLNSSNNEKRAHKRTFSGFQEDSDYNLSSSWSQPSEDYYRQQHKTSPLGHVDRTRSPALTELDSNPRGSPLKTYSSVLSKTVYELDSSVNEGSTTTPTRASSSDPLNANLRSVSTSSPASQRAGSRLGDHLWQSSESDTMSNGSSAMSGGIRLARSGELSVRSE</sequence>
<feature type="compositionally biased region" description="Polar residues" evidence="1">
    <location>
        <begin position="259"/>
        <end position="270"/>
    </location>
</feature>
<feature type="transmembrane region" description="Helical" evidence="2">
    <location>
        <begin position="166"/>
        <end position="189"/>
    </location>
</feature>
<dbReference type="OrthoDB" id="5431298at2759"/>
<feature type="region of interest" description="Disordered" evidence="1">
    <location>
        <begin position="47"/>
        <end position="101"/>
    </location>
</feature>
<feature type="compositionally biased region" description="Polar residues" evidence="1">
    <location>
        <begin position="285"/>
        <end position="320"/>
    </location>
</feature>
<feature type="compositionally biased region" description="Polar residues" evidence="1">
    <location>
        <begin position="70"/>
        <end position="101"/>
    </location>
</feature>
<protein>
    <recommendedName>
        <fullName evidence="5">Membrane anchor Opy2 N-terminal domain-containing protein</fullName>
    </recommendedName>
</protein>
<dbReference type="EMBL" id="LFMY01000011">
    <property type="protein sequence ID" value="OKL57611.1"/>
    <property type="molecule type" value="Genomic_DNA"/>
</dbReference>
<dbReference type="STRING" id="1441469.A0A225A9P2"/>
<comment type="caution">
    <text evidence="3">The sequence shown here is derived from an EMBL/GenBank/DDBJ whole genome shotgun (WGS) entry which is preliminary data.</text>
</comment>
<dbReference type="RefSeq" id="XP_020117732.1">
    <property type="nucleotide sequence ID" value="XM_020262219.1"/>
</dbReference>
<name>A0A225A9P2_TALAT</name>
<evidence type="ECO:0000313" key="4">
    <source>
        <dbReference type="Proteomes" id="UP000214365"/>
    </source>
</evidence>
<keyword evidence="2" id="KW-0472">Membrane</keyword>
<reference evidence="3 4" key="1">
    <citation type="submission" date="2015-06" db="EMBL/GenBank/DDBJ databases">
        <title>Talaromyces atroroseus IBT 11181 draft genome.</title>
        <authorList>
            <person name="Rasmussen K.B."/>
            <person name="Rasmussen S."/>
            <person name="Petersen B."/>
            <person name="Sicheritz-Ponten T."/>
            <person name="Mortensen U.H."/>
            <person name="Thrane U."/>
        </authorList>
    </citation>
    <scope>NUCLEOTIDE SEQUENCE [LARGE SCALE GENOMIC DNA]</scope>
    <source>
        <strain evidence="3 4">IBT 11181</strain>
    </source>
</reference>
<feature type="region of interest" description="Disordered" evidence="1">
    <location>
        <begin position="219"/>
        <end position="270"/>
    </location>
</feature>
<evidence type="ECO:0000313" key="3">
    <source>
        <dbReference type="EMBL" id="OKL57611.1"/>
    </source>
</evidence>
<dbReference type="AlphaFoldDB" id="A0A225A9P2"/>
<keyword evidence="2" id="KW-1133">Transmembrane helix</keyword>
<evidence type="ECO:0000256" key="2">
    <source>
        <dbReference type="SAM" id="Phobius"/>
    </source>
</evidence>
<feature type="compositionally biased region" description="Polar residues" evidence="1">
    <location>
        <begin position="329"/>
        <end position="344"/>
    </location>
</feature>
<dbReference type="Proteomes" id="UP000214365">
    <property type="component" value="Unassembled WGS sequence"/>
</dbReference>
<feature type="region of interest" description="Disordered" evidence="1">
    <location>
        <begin position="285"/>
        <end position="361"/>
    </location>
</feature>
<dbReference type="GeneID" id="31007049"/>
<accession>A0A225A9P2</accession>
<organism evidence="3 4">
    <name type="scientific">Talaromyces atroroseus</name>
    <dbReference type="NCBI Taxonomy" id="1441469"/>
    <lineage>
        <taxon>Eukaryota</taxon>
        <taxon>Fungi</taxon>
        <taxon>Dikarya</taxon>
        <taxon>Ascomycota</taxon>
        <taxon>Pezizomycotina</taxon>
        <taxon>Eurotiomycetes</taxon>
        <taxon>Eurotiomycetidae</taxon>
        <taxon>Eurotiales</taxon>
        <taxon>Trichocomaceae</taxon>
        <taxon>Talaromyces</taxon>
        <taxon>Talaromyces sect. Trachyspermi</taxon>
    </lineage>
</organism>